<evidence type="ECO:0000256" key="6">
    <source>
        <dbReference type="ARBA" id="ARBA00022617"/>
    </source>
</evidence>
<reference evidence="15" key="2">
    <citation type="submission" date="2015-02" db="UniProtKB">
        <authorList>
            <consortium name="EnsemblMetazoa"/>
        </authorList>
    </citation>
    <scope>IDENTIFICATION</scope>
</reference>
<dbReference type="GO" id="GO:0004497">
    <property type="term" value="F:monooxygenase activity"/>
    <property type="evidence" value="ECO:0007669"/>
    <property type="project" value="UniProtKB-KW"/>
</dbReference>
<dbReference type="PhylomeDB" id="T1JM26"/>
<evidence type="ECO:0000256" key="1">
    <source>
        <dbReference type="ARBA" id="ARBA00001971"/>
    </source>
</evidence>
<proteinExistence type="inferred from homology"/>
<keyword evidence="11" id="KW-0408">Iron</keyword>
<reference evidence="16" key="1">
    <citation type="submission" date="2011-05" db="EMBL/GenBank/DDBJ databases">
        <authorList>
            <person name="Richards S.R."/>
            <person name="Qu J."/>
            <person name="Jiang H."/>
            <person name="Jhangiani S.N."/>
            <person name="Agravi P."/>
            <person name="Goodspeed R."/>
            <person name="Gross S."/>
            <person name="Mandapat C."/>
            <person name="Jackson L."/>
            <person name="Mathew T."/>
            <person name="Pu L."/>
            <person name="Thornton R."/>
            <person name="Saada N."/>
            <person name="Wilczek-Boney K.B."/>
            <person name="Lee S."/>
            <person name="Kovar C."/>
            <person name="Wu Y."/>
            <person name="Scherer S.E."/>
            <person name="Worley K.C."/>
            <person name="Muzny D.M."/>
            <person name="Gibbs R."/>
        </authorList>
    </citation>
    <scope>NUCLEOTIDE SEQUENCE</scope>
    <source>
        <strain evidence="16">Brora</strain>
    </source>
</reference>
<dbReference type="EnsemblMetazoa" id="SMAR014906-RA">
    <property type="protein sequence ID" value="SMAR014906-PA"/>
    <property type="gene ID" value="SMAR014906"/>
</dbReference>
<keyword evidence="9" id="KW-0492">Microsome</keyword>
<dbReference type="STRING" id="126957.T1JM26"/>
<evidence type="ECO:0000256" key="7">
    <source>
        <dbReference type="ARBA" id="ARBA00022723"/>
    </source>
</evidence>
<feature type="signal peptide" evidence="14">
    <location>
        <begin position="1"/>
        <end position="17"/>
    </location>
</feature>
<evidence type="ECO:0000256" key="11">
    <source>
        <dbReference type="ARBA" id="ARBA00023004"/>
    </source>
</evidence>
<evidence type="ECO:0000256" key="12">
    <source>
        <dbReference type="ARBA" id="ARBA00023033"/>
    </source>
</evidence>
<evidence type="ECO:0000256" key="13">
    <source>
        <dbReference type="ARBA" id="ARBA00023136"/>
    </source>
</evidence>
<keyword evidence="10" id="KW-0560">Oxidoreductase</keyword>
<keyword evidence="8" id="KW-0256">Endoplasmic reticulum</keyword>
<keyword evidence="7" id="KW-0479">Metal-binding</keyword>
<evidence type="ECO:0000256" key="3">
    <source>
        <dbReference type="ARBA" id="ARBA00004174"/>
    </source>
</evidence>
<dbReference type="GO" id="GO:0005789">
    <property type="term" value="C:endoplasmic reticulum membrane"/>
    <property type="evidence" value="ECO:0007669"/>
    <property type="project" value="UniProtKB-SubCell"/>
</dbReference>
<dbReference type="InterPro" id="IPR001128">
    <property type="entry name" value="Cyt_P450"/>
</dbReference>
<evidence type="ECO:0000313" key="16">
    <source>
        <dbReference type="Proteomes" id="UP000014500"/>
    </source>
</evidence>
<evidence type="ECO:0000256" key="14">
    <source>
        <dbReference type="SAM" id="SignalP"/>
    </source>
</evidence>
<evidence type="ECO:0008006" key="17">
    <source>
        <dbReference type="Google" id="ProtNLM"/>
    </source>
</evidence>
<dbReference type="InterPro" id="IPR036396">
    <property type="entry name" value="Cyt_P450_sf"/>
</dbReference>
<dbReference type="Gene3D" id="1.10.630.10">
    <property type="entry name" value="Cytochrome P450"/>
    <property type="match status" value="1"/>
</dbReference>
<dbReference type="eggNOG" id="KOG0158">
    <property type="taxonomic scope" value="Eukaryota"/>
</dbReference>
<organism evidence="15 16">
    <name type="scientific">Strigamia maritima</name>
    <name type="common">European centipede</name>
    <name type="synonym">Geophilus maritimus</name>
    <dbReference type="NCBI Taxonomy" id="126957"/>
    <lineage>
        <taxon>Eukaryota</taxon>
        <taxon>Metazoa</taxon>
        <taxon>Ecdysozoa</taxon>
        <taxon>Arthropoda</taxon>
        <taxon>Myriapoda</taxon>
        <taxon>Chilopoda</taxon>
        <taxon>Pleurostigmophora</taxon>
        <taxon>Geophilomorpha</taxon>
        <taxon>Linotaeniidae</taxon>
        <taxon>Strigamia</taxon>
    </lineage>
</organism>
<dbReference type="SUPFAM" id="SSF48264">
    <property type="entry name" value="Cytochrome P450"/>
    <property type="match status" value="1"/>
</dbReference>
<comment type="similarity">
    <text evidence="5">Belongs to the cytochrome P450 family.</text>
</comment>
<accession>T1JM26</accession>
<evidence type="ECO:0000256" key="9">
    <source>
        <dbReference type="ARBA" id="ARBA00022848"/>
    </source>
</evidence>
<keyword evidence="6" id="KW-0349">Heme</keyword>
<dbReference type="Proteomes" id="UP000014500">
    <property type="component" value="Unassembled WGS sequence"/>
</dbReference>
<evidence type="ECO:0000256" key="10">
    <source>
        <dbReference type="ARBA" id="ARBA00023002"/>
    </source>
</evidence>
<dbReference type="EMBL" id="JH431831">
    <property type="status" value="NOT_ANNOTATED_CDS"/>
    <property type="molecule type" value="Genomic_DNA"/>
</dbReference>
<keyword evidence="13" id="KW-0472">Membrane</keyword>
<dbReference type="PANTHER" id="PTHR24292">
    <property type="entry name" value="CYTOCHROME P450"/>
    <property type="match status" value="1"/>
</dbReference>
<keyword evidence="16" id="KW-1185">Reference proteome</keyword>
<keyword evidence="12" id="KW-0503">Monooxygenase</keyword>
<evidence type="ECO:0000256" key="2">
    <source>
        <dbReference type="ARBA" id="ARBA00003690"/>
    </source>
</evidence>
<dbReference type="GO" id="GO:0005506">
    <property type="term" value="F:iron ion binding"/>
    <property type="evidence" value="ECO:0007669"/>
    <property type="project" value="InterPro"/>
</dbReference>
<protein>
    <recommendedName>
        <fullName evidence="17">Cytochrome P450</fullName>
    </recommendedName>
</protein>
<sequence>MIAQCIQFLLAGHGTTATTLTMLVYSLALNPAVQERLINEIDDAMAENKGAIDYDKIDKMQYMDMVICETLRLYSPIIRIERTCSEDGYNLHGVILDKDTLVTVSPFSIHHDQQFYPDPEKFDPERKPKIKKSETLTRTYRLVWVPECVLRSSLH</sequence>
<dbReference type="OMA" id="IERECAQ"/>
<comment type="subcellular location">
    <subcellularLocation>
        <location evidence="4">Endoplasmic reticulum membrane</location>
        <topology evidence="4">Peripheral membrane protein</topology>
    </subcellularLocation>
    <subcellularLocation>
        <location evidence="3">Microsome membrane</location>
        <topology evidence="3">Peripheral membrane protein</topology>
    </subcellularLocation>
</comment>
<dbReference type="GO" id="GO:0016705">
    <property type="term" value="F:oxidoreductase activity, acting on paired donors, with incorporation or reduction of molecular oxygen"/>
    <property type="evidence" value="ECO:0007669"/>
    <property type="project" value="InterPro"/>
</dbReference>
<feature type="chain" id="PRO_5004579786" description="Cytochrome P450" evidence="14">
    <location>
        <begin position="18"/>
        <end position="155"/>
    </location>
</feature>
<comment type="cofactor">
    <cofactor evidence="1">
        <name>heme</name>
        <dbReference type="ChEBI" id="CHEBI:30413"/>
    </cofactor>
</comment>
<dbReference type="GO" id="GO:0020037">
    <property type="term" value="F:heme binding"/>
    <property type="evidence" value="ECO:0007669"/>
    <property type="project" value="InterPro"/>
</dbReference>
<dbReference type="PRINTS" id="PR00465">
    <property type="entry name" value="EP450IV"/>
</dbReference>
<dbReference type="AlphaFoldDB" id="T1JM26"/>
<dbReference type="InterPro" id="IPR050476">
    <property type="entry name" value="Insect_CytP450_Detox"/>
</dbReference>
<evidence type="ECO:0000256" key="5">
    <source>
        <dbReference type="ARBA" id="ARBA00010617"/>
    </source>
</evidence>
<comment type="function">
    <text evidence="2">May be involved in the metabolism of insect hormones and in the breakdown of synthetic insecticides.</text>
</comment>
<dbReference type="Pfam" id="PF00067">
    <property type="entry name" value="p450"/>
    <property type="match status" value="1"/>
</dbReference>
<dbReference type="HOGENOM" id="CLU_001570_5_7_1"/>
<name>T1JM26_STRMM</name>
<dbReference type="PANTHER" id="PTHR24292:SF54">
    <property type="entry name" value="CYP9F3-RELATED"/>
    <property type="match status" value="1"/>
</dbReference>
<evidence type="ECO:0000256" key="8">
    <source>
        <dbReference type="ARBA" id="ARBA00022824"/>
    </source>
</evidence>
<evidence type="ECO:0000256" key="4">
    <source>
        <dbReference type="ARBA" id="ARBA00004406"/>
    </source>
</evidence>
<dbReference type="InterPro" id="IPR002403">
    <property type="entry name" value="Cyt_P450_E_grp-IV"/>
</dbReference>
<evidence type="ECO:0000313" key="15">
    <source>
        <dbReference type="EnsemblMetazoa" id="SMAR014906-PA"/>
    </source>
</evidence>
<keyword evidence="14" id="KW-0732">Signal</keyword>